<proteinExistence type="inferred from homology"/>
<reference evidence="3 4" key="1">
    <citation type="submission" date="2012-12" db="EMBL/GenBank/DDBJ databases">
        <title>Novel taxa of Listeriaceae from agricultural environments in the United States.</title>
        <authorList>
            <person name="den Bakker H.C."/>
            <person name="Allred A."/>
            <person name="Warchocki S."/>
            <person name="Wright E.M."/>
            <person name="Burrell A."/>
            <person name="Nightingale K.K."/>
            <person name="Kephart D."/>
            <person name="Wiedmann M."/>
        </authorList>
    </citation>
    <scope>NUCLEOTIDE SEQUENCE [LARGE SCALE GENOMIC DNA]</scope>
    <source>
        <strain evidence="3 4">FSL F6-1037</strain>
    </source>
</reference>
<comment type="caution">
    <text evidence="3">The sequence shown here is derived from an EMBL/GenBank/DDBJ whole genome shotgun (WGS) entry which is preliminary data.</text>
</comment>
<dbReference type="Proteomes" id="UP000019243">
    <property type="component" value="Unassembled WGS sequence"/>
</dbReference>
<evidence type="ECO:0000256" key="1">
    <source>
        <dbReference type="ARBA" id="ARBA00006611"/>
    </source>
</evidence>
<dbReference type="PROSITE" id="PS00675">
    <property type="entry name" value="SIGMA54_INTERACT_1"/>
    <property type="match status" value="1"/>
</dbReference>
<evidence type="ECO:0000313" key="4">
    <source>
        <dbReference type="Proteomes" id="UP000019243"/>
    </source>
</evidence>
<dbReference type="STRING" id="1265861.BCAMP_12523"/>
<feature type="domain" description="Bacterial type II secretion system protein E" evidence="2">
    <location>
        <begin position="182"/>
        <end position="346"/>
    </location>
</feature>
<dbReference type="InterPro" id="IPR027417">
    <property type="entry name" value="P-loop_NTPase"/>
</dbReference>
<protein>
    <recommendedName>
        <fullName evidence="2">Bacterial type II secretion system protein E domain-containing protein</fullName>
    </recommendedName>
</protein>
<gene>
    <name evidence="3" type="ORF">BCAMP_12523</name>
</gene>
<dbReference type="CDD" id="cd01130">
    <property type="entry name" value="VirB11-like_ATPase"/>
    <property type="match status" value="1"/>
</dbReference>
<dbReference type="EMBL" id="AODH01000077">
    <property type="protein sequence ID" value="EUJ34184.1"/>
    <property type="molecule type" value="Genomic_DNA"/>
</dbReference>
<evidence type="ECO:0000259" key="2">
    <source>
        <dbReference type="Pfam" id="PF00437"/>
    </source>
</evidence>
<dbReference type="OrthoDB" id="9810761at2"/>
<dbReference type="Gene3D" id="3.30.450.380">
    <property type="match status" value="1"/>
</dbReference>
<dbReference type="PANTHER" id="PTHR30486:SF6">
    <property type="entry name" value="TYPE IV PILUS RETRACTATION ATPASE PILT"/>
    <property type="match status" value="1"/>
</dbReference>
<accession>W7C416</accession>
<keyword evidence="4" id="KW-1185">Reference proteome</keyword>
<comment type="similarity">
    <text evidence="1">Belongs to the GSP E family.</text>
</comment>
<dbReference type="PANTHER" id="PTHR30486">
    <property type="entry name" value="TWITCHING MOTILITY PROTEIN PILT"/>
    <property type="match status" value="1"/>
</dbReference>
<evidence type="ECO:0000313" key="3">
    <source>
        <dbReference type="EMBL" id="EUJ34184.1"/>
    </source>
</evidence>
<sequence>MKVRNIEPKETKEVATPNKRIERHKPISDNLLEEIQKDIMSKHASLVIQASGRNGEAKRVQLKAIIMKEHRGTIKNSADIAEYIVAEMVGTGVIESIMEDETVTDISWNGTFLTIESNDGQRTMSLSDLGLATMKDADDYMSKIINKFANTMGRPFDDANPSLDGLQGNIRINAMHNKVSPSGKTMSMRIVRPKLALKLENFSSFAPDYIYRFLESIIKTHANVVISGETGTGKTELQKLLLSFVNNEDKIIMIEDVPETHAKKLFPEKDVFEWLSTPQRPIGLLVKDALRNQPKFIIVSETRGAEAFEMLQAVLSGHYIVTTLHSVSADASPRRFVNMCKSGYDIDENATREDILSNFDFGIHIKKLRVNGKTIRFLSEIVEYSPTGNTTIFSQKYRNGQFIHDTQAVSTAFQERMAEKNIVYDLPLLQTGEEEIAHEDEKC</sequence>
<dbReference type="InterPro" id="IPR001482">
    <property type="entry name" value="T2SS/T4SS_dom"/>
</dbReference>
<dbReference type="InterPro" id="IPR050921">
    <property type="entry name" value="T4SS_GSP_E_ATPase"/>
</dbReference>
<dbReference type="InterPro" id="IPR025662">
    <property type="entry name" value="Sigma_54_int_dom_ATP-bd_1"/>
</dbReference>
<dbReference type="AlphaFoldDB" id="W7C416"/>
<dbReference type="GO" id="GO:0016887">
    <property type="term" value="F:ATP hydrolysis activity"/>
    <property type="evidence" value="ECO:0007669"/>
    <property type="project" value="InterPro"/>
</dbReference>
<dbReference type="SUPFAM" id="SSF52540">
    <property type="entry name" value="P-loop containing nucleoside triphosphate hydrolases"/>
    <property type="match status" value="1"/>
</dbReference>
<name>W7C416_9LIST</name>
<dbReference type="RefSeq" id="WP_051457077.1">
    <property type="nucleotide sequence ID" value="NZ_AODH01000077.1"/>
</dbReference>
<organism evidence="3 4">
    <name type="scientific">Brochothrix campestris FSL F6-1037</name>
    <dbReference type="NCBI Taxonomy" id="1265861"/>
    <lineage>
        <taxon>Bacteria</taxon>
        <taxon>Bacillati</taxon>
        <taxon>Bacillota</taxon>
        <taxon>Bacilli</taxon>
        <taxon>Bacillales</taxon>
        <taxon>Listeriaceae</taxon>
        <taxon>Brochothrix</taxon>
    </lineage>
</organism>
<dbReference type="Gene3D" id="3.40.50.300">
    <property type="entry name" value="P-loop containing nucleotide triphosphate hydrolases"/>
    <property type="match status" value="1"/>
</dbReference>
<dbReference type="Pfam" id="PF00437">
    <property type="entry name" value="T2SSE"/>
    <property type="match status" value="1"/>
</dbReference>